<gene>
    <name evidence="9" type="ORF">DPV83_06810</name>
</gene>
<evidence type="ECO:0000256" key="6">
    <source>
        <dbReference type="RuleBase" id="RU003915"/>
    </source>
</evidence>
<comment type="similarity">
    <text evidence="2 6">Belongs to the FKBP-type PPIase family.</text>
</comment>
<dbReference type="AlphaFoldDB" id="A0A8B2U6G8"/>
<accession>A0A8B2U6G8</accession>
<evidence type="ECO:0000313" key="10">
    <source>
        <dbReference type="Proteomes" id="UP000253998"/>
    </source>
</evidence>
<comment type="caution">
    <text evidence="9">The sequence shown here is derived from an EMBL/GenBank/DDBJ whole genome shotgun (WGS) entry which is preliminary data.</text>
</comment>
<dbReference type="FunFam" id="3.10.50.40:FF:000006">
    <property type="entry name" value="Peptidyl-prolyl cis-trans isomerase"/>
    <property type="match status" value="1"/>
</dbReference>
<evidence type="ECO:0000256" key="5">
    <source>
        <dbReference type="PROSITE-ProRule" id="PRU00277"/>
    </source>
</evidence>
<dbReference type="SUPFAM" id="SSF54534">
    <property type="entry name" value="FKBP-like"/>
    <property type="match status" value="1"/>
</dbReference>
<dbReference type="PANTHER" id="PTHR43811">
    <property type="entry name" value="FKBP-TYPE PEPTIDYL-PROLYL CIS-TRANS ISOMERASE FKPA"/>
    <property type="match status" value="1"/>
</dbReference>
<keyword evidence="3 5" id="KW-0697">Rotamase</keyword>
<dbReference type="GO" id="GO:0003755">
    <property type="term" value="F:peptidyl-prolyl cis-trans isomerase activity"/>
    <property type="evidence" value="ECO:0007669"/>
    <property type="project" value="UniProtKB-UniRule"/>
</dbReference>
<reference evidence="9 10" key="1">
    <citation type="submission" date="2018-05" db="EMBL/GenBank/DDBJ databases">
        <title>Draft Genome Sequences for a Diverse set of 7 Haemophilus Species.</title>
        <authorList>
            <person name="Nichols M."/>
            <person name="Topaz N."/>
            <person name="Wang X."/>
            <person name="Wang X."/>
            <person name="Boxrud D."/>
        </authorList>
    </citation>
    <scope>NUCLEOTIDE SEQUENCE [LARGE SCALE GENOMIC DNA]</scope>
    <source>
        <strain evidence="9 10">C2001002503</strain>
    </source>
</reference>
<dbReference type="EC" id="5.2.1.8" evidence="6"/>
<dbReference type="InterPro" id="IPR046357">
    <property type="entry name" value="PPIase_dom_sf"/>
</dbReference>
<sequence>MLKIQKVSALALMLSAVISGNVLAAEQNDAKFNEESSYAVGVLFGTDLQGLINAQKGVIDYDNAKVVAGIADVLNGKVKLEDNKDIATALQGIDAKLKAESEKRAAAVAQKAEEEGKKFAAEFAKKDGVKKTASGLLYRVEKAGSGNAINATDVVKVHYTGKLPDGTVFDSSVQRGTPAEFPLNQVIKGWTEGLQLVKKGGKIELVLPPDLAYGKDGAGASIPPNSTLYFDVEVLDVIPAKK</sequence>
<dbReference type="PROSITE" id="PS50059">
    <property type="entry name" value="FKBP_PPIASE"/>
    <property type="match status" value="1"/>
</dbReference>
<dbReference type="PANTHER" id="PTHR43811:SF19">
    <property type="entry name" value="39 KDA FK506-BINDING NUCLEAR PROTEIN"/>
    <property type="match status" value="1"/>
</dbReference>
<dbReference type="InterPro" id="IPR036944">
    <property type="entry name" value="PPIase_FKBP_N_sf"/>
</dbReference>
<evidence type="ECO:0000256" key="4">
    <source>
        <dbReference type="ARBA" id="ARBA00023235"/>
    </source>
</evidence>
<dbReference type="RefSeq" id="WP_111296159.1">
    <property type="nucleotide sequence ID" value="NZ_QEPM01000004.1"/>
</dbReference>
<protein>
    <recommendedName>
        <fullName evidence="6">Peptidyl-prolyl cis-trans isomerase</fullName>
        <ecNumber evidence="6">5.2.1.8</ecNumber>
    </recommendedName>
</protein>
<dbReference type="Gene3D" id="3.10.50.40">
    <property type="match status" value="1"/>
</dbReference>
<dbReference type="Proteomes" id="UP000253998">
    <property type="component" value="Unassembled WGS sequence"/>
</dbReference>
<feature type="domain" description="PPIase FKBP-type" evidence="8">
    <location>
        <begin position="152"/>
        <end position="238"/>
    </location>
</feature>
<dbReference type="EMBL" id="QEPM01000004">
    <property type="protein sequence ID" value="RDE70701.1"/>
    <property type="molecule type" value="Genomic_DNA"/>
</dbReference>
<dbReference type="Pfam" id="PF00254">
    <property type="entry name" value="FKBP_C"/>
    <property type="match status" value="1"/>
</dbReference>
<comment type="catalytic activity">
    <reaction evidence="1 5 6">
        <text>[protein]-peptidylproline (omega=180) = [protein]-peptidylproline (omega=0)</text>
        <dbReference type="Rhea" id="RHEA:16237"/>
        <dbReference type="Rhea" id="RHEA-COMP:10747"/>
        <dbReference type="Rhea" id="RHEA-COMP:10748"/>
        <dbReference type="ChEBI" id="CHEBI:83833"/>
        <dbReference type="ChEBI" id="CHEBI:83834"/>
        <dbReference type="EC" id="5.2.1.8"/>
    </reaction>
</comment>
<keyword evidence="4 5" id="KW-0413">Isomerase</keyword>
<dbReference type="InterPro" id="IPR001179">
    <property type="entry name" value="PPIase_FKBP_dom"/>
</dbReference>
<feature type="signal peptide" evidence="7">
    <location>
        <begin position="1"/>
        <end position="24"/>
    </location>
</feature>
<dbReference type="Gene3D" id="1.10.287.460">
    <property type="entry name" value="Peptidyl-prolyl cis-trans isomerase, FKBP-type, N-terminal domain"/>
    <property type="match status" value="1"/>
</dbReference>
<dbReference type="GO" id="GO:0006457">
    <property type="term" value="P:protein folding"/>
    <property type="evidence" value="ECO:0007669"/>
    <property type="project" value="InterPro"/>
</dbReference>
<name>A0A8B2U6G8_9PAST</name>
<evidence type="ECO:0000259" key="8">
    <source>
        <dbReference type="PROSITE" id="PS50059"/>
    </source>
</evidence>
<evidence type="ECO:0000313" key="9">
    <source>
        <dbReference type="EMBL" id="RDE70701.1"/>
    </source>
</evidence>
<proteinExistence type="inferred from homology"/>
<keyword evidence="7" id="KW-0732">Signal</keyword>
<feature type="chain" id="PRO_5032811785" description="Peptidyl-prolyl cis-trans isomerase" evidence="7">
    <location>
        <begin position="25"/>
        <end position="242"/>
    </location>
</feature>
<evidence type="ECO:0000256" key="3">
    <source>
        <dbReference type="ARBA" id="ARBA00023110"/>
    </source>
</evidence>
<evidence type="ECO:0000256" key="2">
    <source>
        <dbReference type="ARBA" id="ARBA00006577"/>
    </source>
</evidence>
<organism evidence="9 10">
    <name type="scientific">Aggregatibacter segnis</name>
    <dbReference type="NCBI Taxonomy" id="739"/>
    <lineage>
        <taxon>Bacteria</taxon>
        <taxon>Pseudomonadati</taxon>
        <taxon>Pseudomonadota</taxon>
        <taxon>Gammaproteobacteria</taxon>
        <taxon>Pasteurellales</taxon>
        <taxon>Pasteurellaceae</taxon>
        <taxon>Aggregatibacter</taxon>
    </lineage>
</organism>
<evidence type="ECO:0000256" key="1">
    <source>
        <dbReference type="ARBA" id="ARBA00000971"/>
    </source>
</evidence>
<dbReference type="Pfam" id="PF01346">
    <property type="entry name" value="FKBP_N"/>
    <property type="match status" value="1"/>
</dbReference>
<dbReference type="InterPro" id="IPR000774">
    <property type="entry name" value="PPIase_FKBP_N"/>
</dbReference>
<evidence type="ECO:0000256" key="7">
    <source>
        <dbReference type="SAM" id="SignalP"/>
    </source>
</evidence>